<keyword evidence="2" id="KW-1185">Reference proteome</keyword>
<dbReference type="RefSeq" id="WP_173126255.1">
    <property type="nucleotide sequence ID" value="NZ_JABRWJ010000006.1"/>
</dbReference>
<organism evidence="1 2">
    <name type="scientific">Pseudaquabacterium terrae</name>
    <dbReference type="NCBI Taxonomy" id="2732868"/>
    <lineage>
        <taxon>Bacteria</taxon>
        <taxon>Pseudomonadati</taxon>
        <taxon>Pseudomonadota</taxon>
        <taxon>Betaproteobacteria</taxon>
        <taxon>Burkholderiales</taxon>
        <taxon>Sphaerotilaceae</taxon>
        <taxon>Pseudaquabacterium</taxon>
    </lineage>
</organism>
<evidence type="ECO:0000313" key="1">
    <source>
        <dbReference type="EMBL" id="NRF69419.1"/>
    </source>
</evidence>
<gene>
    <name evidence="1" type="ORF">HLB44_20675</name>
</gene>
<name>A0ABX2ELE5_9BURK</name>
<proteinExistence type="predicted"/>
<dbReference type="EMBL" id="JABRWJ010000006">
    <property type="protein sequence ID" value="NRF69419.1"/>
    <property type="molecule type" value="Genomic_DNA"/>
</dbReference>
<evidence type="ECO:0000313" key="2">
    <source>
        <dbReference type="Proteomes" id="UP000737171"/>
    </source>
</evidence>
<dbReference type="Proteomes" id="UP000737171">
    <property type="component" value="Unassembled WGS sequence"/>
</dbReference>
<sequence length="142" mass="14478">MSATTIAAMAPIDAAQALNPATSAAGALAPHEPADPQQARRFAQLLAAPAGGSAAAAAGATDPAALREIAQVFGQQLEASRTLQEMRSSMLASVDLRDPIGTMFALTDHSLEAHAMFARLHISSGLASAATSLFGTLLKNQQ</sequence>
<accession>A0ABX2ELE5</accession>
<protein>
    <submittedName>
        <fullName evidence="1">Uncharacterized protein</fullName>
    </submittedName>
</protein>
<comment type="caution">
    <text evidence="1">The sequence shown here is derived from an EMBL/GenBank/DDBJ whole genome shotgun (WGS) entry which is preliminary data.</text>
</comment>
<reference evidence="1 2" key="1">
    <citation type="submission" date="2020-05" db="EMBL/GenBank/DDBJ databases">
        <title>Aquincola sp. isolate from soil.</title>
        <authorList>
            <person name="Han J."/>
            <person name="Kim D.-U."/>
        </authorList>
    </citation>
    <scope>NUCLEOTIDE SEQUENCE [LARGE SCALE GENOMIC DNA]</scope>
    <source>
        <strain evidence="1 2">S2</strain>
    </source>
</reference>